<comment type="caution">
    <text evidence="3">The sequence shown here is derived from an EMBL/GenBank/DDBJ whole genome shotgun (WGS) entry which is preliminary data.</text>
</comment>
<dbReference type="STRING" id="542762.A0A4S4E8B8"/>
<dbReference type="PANTHER" id="PTHR14773:SF0">
    <property type="entry name" value="WD REPEAT-CONTAINING PROTEIN 76"/>
    <property type="match status" value="1"/>
</dbReference>
<evidence type="ECO:0000256" key="2">
    <source>
        <dbReference type="ARBA" id="ARBA00022737"/>
    </source>
</evidence>
<sequence length="260" mass="28783">MKLIAVGNQCGNVGFWDFDAENEDGDGIYLYRPHSAPVFGIAIQPFSIFKVGGNHIRVDRACPPRKKLKGDNAPLYDNKRMVFVGNLPFDVKVNCSSFSSYSLSRSGYFAECRLPICFSCCKMTCLFHDKSADVRKADEVCIGEIFRVYGLDASKFASYSLLTQNGQQDTVVIFAGGAALDLQASGRIFLAIWGWDDSYLFINNVKRGVDVISTARKGRVATLQSPNLSAVLHCFDAQPYQIGMFARATNGGWVYTWITT</sequence>
<keyword evidence="4" id="KW-1185">Reference proteome</keyword>
<keyword evidence="2" id="KW-0677">Repeat</keyword>
<name>A0A4S4E8B8_CAMSN</name>
<evidence type="ECO:0000256" key="1">
    <source>
        <dbReference type="ARBA" id="ARBA00022574"/>
    </source>
</evidence>
<dbReference type="GO" id="GO:0003677">
    <property type="term" value="F:DNA binding"/>
    <property type="evidence" value="ECO:0007669"/>
    <property type="project" value="TreeGrafter"/>
</dbReference>
<dbReference type="AlphaFoldDB" id="A0A4S4E8B8"/>
<dbReference type="GO" id="GO:0005634">
    <property type="term" value="C:nucleus"/>
    <property type="evidence" value="ECO:0007669"/>
    <property type="project" value="TreeGrafter"/>
</dbReference>
<dbReference type="InterPro" id="IPR050853">
    <property type="entry name" value="WD_repeat_DNA-damage-binding"/>
</dbReference>
<dbReference type="EMBL" id="SDRB02006609">
    <property type="protein sequence ID" value="THG12329.1"/>
    <property type="molecule type" value="Genomic_DNA"/>
</dbReference>
<accession>A0A4S4E8B8</accession>
<keyword evidence="1" id="KW-0853">WD repeat</keyword>
<proteinExistence type="predicted"/>
<evidence type="ECO:0000313" key="3">
    <source>
        <dbReference type="EMBL" id="THG12329.1"/>
    </source>
</evidence>
<dbReference type="Proteomes" id="UP000306102">
    <property type="component" value="Unassembled WGS sequence"/>
</dbReference>
<reference evidence="3 4" key="1">
    <citation type="journal article" date="2018" name="Proc. Natl. Acad. Sci. U.S.A.">
        <title>Draft genome sequence of Camellia sinensis var. sinensis provides insights into the evolution of the tea genome and tea quality.</title>
        <authorList>
            <person name="Wei C."/>
            <person name="Yang H."/>
            <person name="Wang S."/>
            <person name="Zhao J."/>
            <person name="Liu C."/>
            <person name="Gao L."/>
            <person name="Xia E."/>
            <person name="Lu Y."/>
            <person name="Tai Y."/>
            <person name="She G."/>
            <person name="Sun J."/>
            <person name="Cao H."/>
            <person name="Tong W."/>
            <person name="Gao Q."/>
            <person name="Li Y."/>
            <person name="Deng W."/>
            <person name="Jiang X."/>
            <person name="Wang W."/>
            <person name="Chen Q."/>
            <person name="Zhang S."/>
            <person name="Li H."/>
            <person name="Wu J."/>
            <person name="Wang P."/>
            <person name="Li P."/>
            <person name="Shi C."/>
            <person name="Zheng F."/>
            <person name="Jian J."/>
            <person name="Huang B."/>
            <person name="Shan D."/>
            <person name="Shi M."/>
            <person name="Fang C."/>
            <person name="Yue Y."/>
            <person name="Li F."/>
            <person name="Li D."/>
            <person name="Wei S."/>
            <person name="Han B."/>
            <person name="Jiang C."/>
            <person name="Yin Y."/>
            <person name="Xia T."/>
            <person name="Zhang Z."/>
            <person name="Bennetzen J.L."/>
            <person name="Zhao S."/>
            <person name="Wan X."/>
        </authorList>
    </citation>
    <scope>NUCLEOTIDE SEQUENCE [LARGE SCALE GENOMIC DNA]</scope>
    <source>
        <strain evidence="4">cv. Shuchazao</strain>
        <tissue evidence="3">Leaf</tissue>
    </source>
</reference>
<dbReference type="PANTHER" id="PTHR14773">
    <property type="entry name" value="WD REPEAT-CONTAINING PROTEIN 76"/>
    <property type="match status" value="1"/>
</dbReference>
<organism evidence="3 4">
    <name type="scientific">Camellia sinensis var. sinensis</name>
    <name type="common">China tea</name>
    <dbReference type="NCBI Taxonomy" id="542762"/>
    <lineage>
        <taxon>Eukaryota</taxon>
        <taxon>Viridiplantae</taxon>
        <taxon>Streptophyta</taxon>
        <taxon>Embryophyta</taxon>
        <taxon>Tracheophyta</taxon>
        <taxon>Spermatophyta</taxon>
        <taxon>Magnoliopsida</taxon>
        <taxon>eudicotyledons</taxon>
        <taxon>Gunneridae</taxon>
        <taxon>Pentapetalae</taxon>
        <taxon>asterids</taxon>
        <taxon>Ericales</taxon>
        <taxon>Theaceae</taxon>
        <taxon>Camellia</taxon>
    </lineage>
</organism>
<dbReference type="GO" id="GO:2000001">
    <property type="term" value="P:regulation of DNA damage checkpoint"/>
    <property type="evidence" value="ECO:0007669"/>
    <property type="project" value="TreeGrafter"/>
</dbReference>
<evidence type="ECO:0000313" key="4">
    <source>
        <dbReference type="Proteomes" id="UP000306102"/>
    </source>
</evidence>
<gene>
    <name evidence="3" type="ORF">TEA_001516</name>
</gene>
<protein>
    <submittedName>
        <fullName evidence="3">Uncharacterized protein</fullName>
    </submittedName>
</protein>